<evidence type="ECO:0000256" key="1">
    <source>
        <dbReference type="SAM" id="MobiDB-lite"/>
    </source>
</evidence>
<protein>
    <submittedName>
        <fullName evidence="2">Uncharacterized protein</fullName>
    </submittedName>
</protein>
<comment type="caution">
    <text evidence="2">The sequence shown here is derived from an EMBL/GenBank/DDBJ whole genome shotgun (WGS) entry which is preliminary data.</text>
</comment>
<dbReference type="Proteomes" id="UP000191933">
    <property type="component" value="Unassembled WGS sequence"/>
</dbReference>
<organism evidence="2 3">
    <name type="scientific">Agrobacterium genomosp. 2 str. CFBP 5494</name>
    <dbReference type="NCBI Taxonomy" id="1183436"/>
    <lineage>
        <taxon>Bacteria</taxon>
        <taxon>Pseudomonadati</taxon>
        <taxon>Pseudomonadota</taxon>
        <taxon>Alphaproteobacteria</taxon>
        <taxon>Hyphomicrobiales</taxon>
        <taxon>Rhizobiaceae</taxon>
        <taxon>Rhizobium/Agrobacterium group</taxon>
        <taxon>Agrobacterium</taxon>
        <taxon>Agrobacterium tumefaciens complex</taxon>
    </lineage>
</organism>
<sequence>MDRLHPEADTGLPPGGVDSGDRAARECRTEGVVCVIEKPRKNHFGEKIAERIAREQEQQRILENPGAYPEVEERAVEKPTWLIRASSSLNAVGRPQSDYARWEDWNDPFGRNNWRGD</sequence>
<gene>
    <name evidence="2" type="ORF">AGR2A_Cc120044</name>
</gene>
<keyword evidence="3" id="KW-1185">Reference proteome</keyword>
<dbReference type="AlphaFoldDB" id="A0A9W5AYY0"/>
<feature type="region of interest" description="Disordered" evidence="1">
    <location>
        <begin position="1"/>
        <end position="24"/>
    </location>
</feature>
<evidence type="ECO:0000313" key="2">
    <source>
        <dbReference type="EMBL" id="CUW87433.1"/>
    </source>
</evidence>
<name>A0A9W5AYY0_9HYPH</name>
<reference evidence="2 3" key="1">
    <citation type="submission" date="2016-01" db="EMBL/GenBank/DDBJ databases">
        <authorList>
            <person name="Regsiter A."/>
            <person name="william w."/>
        </authorList>
    </citation>
    <scope>NUCLEOTIDE SEQUENCE [LARGE SCALE GENOMIC DNA]</scope>
    <source>
        <strain evidence="2 3">CFBP 5494</strain>
    </source>
</reference>
<proteinExistence type="predicted"/>
<accession>A0A9W5AYY0</accession>
<evidence type="ECO:0000313" key="3">
    <source>
        <dbReference type="Proteomes" id="UP000191933"/>
    </source>
</evidence>
<dbReference type="EMBL" id="FBVY01000004">
    <property type="protein sequence ID" value="CUW87433.1"/>
    <property type="molecule type" value="Genomic_DNA"/>
</dbReference>